<evidence type="ECO:0000313" key="3">
    <source>
        <dbReference type="Proteomes" id="UP000187181"/>
    </source>
</evidence>
<dbReference type="PROSITE" id="PS51186">
    <property type="entry name" value="GNAT"/>
    <property type="match status" value="1"/>
</dbReference>
<dbReference type="SUPFAM" id="SSF55729">
    <property type="entry name" value="Acyl-CoA N-acyltransferases (Nat)"/>
    <property type="match status" value="1"/>
</dbReference>
<dbReference type="Gene3D" id="3.40.630.30">
    <property type="match status" value="1"/>
</dbReference>
<dbReference type="GO" id="GO:0016747">
    <property type="term" value="F:acyltransferase activity, transferring groups other than amino-acyl groups"/>
    <property type="evidence" value="ECO:0007669"/>
    <property type="project" value="InterPro"/>
</dbReference>
<organism evidence="2 3">
    <name type="scientific">Pontibacter indicus</name>
    <dbReference type="NCBI Taxonomy" id="1317125"/>
    <lineage>
        <taxon>Bacteria</taxon>
        <taxon>Pseudomonadati</taxon>
        <taxon>Bacteroidota</taxon>
        <taxon>Cytophagia</taxon>
        <taxon>Cytophagales</taxon>
        <taxon>Hymenobacteraceae</taxon>
        <taxon>Pontibacter</taxon>
    </lineage>
</organism>
<dbReference type="OrthoDB" id="9797178at2"/>
<dbReference type="CDD" id="cd04301">
    <property type="entry name" value="NAT_SF"/>
    <property type="match status" value="1"/>
</dbReference>
<evidence type="ECO:0000259" key="1">
    <source>
        <dbReference type="PROSITE" id="PS51186"/>
    </source>
</evidence>
<dbReference type="EMBL" id="FTPP01000001">
    <property type="protein sequence ID" value="SIT76610.1"/>
    <property type="molecule type" value="Genomic_DNA"/>
</dbReference>
<evidence type="ECO:0000313" key="2">
    <source>
        <dbReference type="EMBL" id="SIT76610.1"/>
    </source>
</evidence>
<sequence length="160" mass="18752">MQNKSVDTSAVEIYRIGKEDLNKFIELIRLFEDVFEMKNFSLPQPDYLQKLLHKHDFYVFVALLGDRVVGGLTTYVLEQYFSEKPLAYIMDLAVATEHQRQGIGKKLIEATIRFYTDKGFEEVFVQADKVDDYAIDFYRLTKPSAEEQVVHFYYLLNKEG</sequence>
<proteinExistence type="predicted"/>
<accession>A0A1R3WEU8</accession>
<protein>
    <submittedName>
        <fullName evidence="2">Aminoglycoside 3-N-acetyltransferase I</fullName>
    </submittedName>
</protein>
<dbReference type="InterPro" id="IPR016181">
    <property type="entry name" value="Acyl_CoA_acyltransferase"/>
</dbReference>
<feature type="domain" description="N-acetyltransferase" evidence="1">
    <location>
        <begin position="11"/>
        <end position="159"/>
    </location>
</feature>
<dbReference type="InterPro" id="IPR000182">
    <property type="entry name" value="GNAT_dom"/>
</dbReference>
<keyword evidence="2" id="KW-0808">Transferase</keyword>
<gene>
    <name evidence="2" type="ORF">SAMN05444128_0364</name>
</gene>
<name>A0A1R3WEU8_9BACT</name>
<dbReference type="STRING" id="1317125.SAMN05444128_0364"/>
<dbReference type="Pfam" id="PF00583">
    <property type="entry name" value="Acetyltransf_1"/>
    <property type="match status" value="1"/>
</dbReference>
<dbReference type="RefSeq" id="WP_076665794.1">
    <property type="nucleotide sequence ID" value="NZ_FTPP01000001.1"/>
</dbReference>
<dbReference type="AlphaFoldDB" id="A0A1R3WEU8"/>
<dbReference type="Proteomes" id="UP000187181">
    <property type="component" value="Unassembled WGS sequence"/>
</dbReference>
<reference evidence="3" key="1">
    <citation type="submission" date="2017-01" db="EMBL/GenBank/DDBJ databases">
        <authorList>
            <person name="Varghese N."/>
            <person name="Submissions S."/>
        </authorList>
    </citation>
    <scope>NUCLEOTIDE SEQUENCE [LARGE SCALE GENOMIC DNA]</scope>
    <source>
        <strain evidence="3">LP100</strain>
    </source>
</reference>
<keyword evidence="3" id="KW-1185">Reference proteome</keyword>